<dbReference type="InterPro" id="IPR031167">
    <property type="entry name" value="G_OBG"/>
</dbReference>
<dbReference type="InterPro" id="IPR007714">
    <property type="entry name" value="CFA20_dom"/>
</dbReference>
<dbReference type="Gene3D" id="3.40.50.300">
    <property type="entry name" value="P-loop containing nucleotide triphosphate hydrolases"/>
    <property type="match status" value="2"/>
</dbReference>
<dbReference type="PANTHER" id="PTHR43127">
    <property type="entry name" value="DEVELOPMENTALLY-REGULATED GTP-BINDING PROTEIN 2"/>
    <property type="match status" value="1"/>
</dbReference>
<dbReference type="PROSITE" id="PS00905">
    <property type="entry name" value="GTP1_OBG"/>
    <property type="match status" value="1"/>
</dbReference>
<dbReference type="Gene3D" id="3.10.20.30">
    <property type="match status" value="1"/>
</dbReference>
<dbReference type="InterPro" id="IPR012676">
    <property type="entry name" value="TGS-like"/>
</dbReference>
<reference evidence="5 6" key="1">
    <citation type="submission" date="2020-11" db="EMBL/GenBank/DDBJ databases">
        <title>Kefir isolates.</title>
        <authorList>
            <person name="Marcisauskas S."/>
            <person name="Kim Y."/>
            <person name="Blasche S."/>
        </authorList>
    </citation>
    <scope>NUCLEOTIDE SEQUENCE [LARGE SCALE GENOMIC DNA]</scope>
    <source>
        <strain evidence="5 6">KR</strain>
    </source>
</reference>
<dbReference type="Pfam" id="PF01926">
    <property type="entry name" value="MMR_HSR1"/>
    <property type="match status" value="1"/>
</dbReference>
<organism evidence="5 6">
    <name type="scientific">Rhodotorula mucilaginosa</name>
    <name type="common">Yeast</name>
    <name type="synonym">Rhodotorula rubra</name>
    <dbReference type="NCBI Taxonomy" id="5537"/>
    <lineage>
        <taxon>Eukaryota</taxon>
        <taxon>Fungi</taxon>
        <taxon>Dikarya</taxon>
        <taxon>Basidiomycota</taxon>
        <taxon>Pucciniomycotina</taxon>
        <taxon>Microbotryomycetes</taxon>
        <taxon>Sporidiobolales</taxon>
        <taxon>Sporidiobolaceae</taxon>
        <taxon>Rhodotorula</taxon>
    </lineage>
</organism>
<sequence length="630" mass="68588">MLLDHITSPPLVSLFSSTSSDPLLLATTASAPNTPESFISLLEDSTDGKETLVAWQPSGPQDLATRVASLAKQRQFPAEPTGSTPLKDLGDRVLHLQAPDCRTTSVKWGSLHKGKWREDGLGVELPVLHLQLKDLHQPMFIDVAVVDDQGEMHVVRASTWQTEAKLHPATLDQPTLLHLPLRFPSSAPTTTTPLLTAWTTISLPLARLLSDFLDPPRVLKAVTGVEVHATCRLRRIWFSEEDMPSEIDAAQLRKGVLPELAMFAGPPDMSTIVDKIKEIENECATSYHLGQLKAKLAKLKRELLTPTSGGGGGGLGFDVARTGIASIGFIGFPSVGKSSLMSGLTGTESVAAAYEFTTLTTVPGTLTVHGAPIQILDLPGIIEGAKDGKGRGRQVIAVARTCNLICIVLDVLKPLGDKAVIENELEGFGIRLNKTPPNISVKKKDKGGIAISTTVPLTKISHEEIKAVMGEYRMANADVHIRCDPSLDEFIDVIEGGRVYIPCLYVLNKIDAISIEELDLLYRIPDSVPISVKEWLNIDELIDNMWAKLDLVRIYTKPRGVKVPDYTAPVVLKRGHCTVEDFCAALHKSIADQLKYAIVWGTSAKHNRGQKVGLAHELQDEDVVQLIKRI</sequence>
<dbReference type="Pfam" id="PF05018">
    <property type="entry name" value="CFA20_dom"/>
    <property type="match status" value="1"/>
</dbReference>
<accession>A0A9P6VWK1</accession>
<dbReference type="PROSITE" id="PS51880">
    <property type="entry name" value="TGS"/>
    <property type="match status" value="1"/>
</dbReference>
<dbReference type="InterPro" id="IPR012675">
    <property type="entry name" value="Beta-grasp_dom_sf"/>
</dbReference>
<evidence type="ECO:0000259" key="3">
    <source>
        <dbReference type="PROSITE" id="PS51710"/>
    </source>
</evidence>
<dbReference type="GO" id="GO:0003924">
    <property type="term" value="F:GTPase activity"/>
    <property type="evidence" value="ECO:0007669"/>
    <property type="project" value="InterPro"/>
</dbReference>
<dbReference type="InterPro" id="IPR005225">
    <property type="entry name" value="Small_GTP-bd"/>
</dbReference>
<feature type="domain" description="OBG-type G" evidence="3">
    <location>
        <begin position="325"/>
        <end position="550"/>
    </location>
</feature>
<keyword evidence="6" id="KW-1185">Reference proteome</keyword>
<evidence type="ECO:0000313" key="6">
    <source>
        <dbReference type="Proteomes" id="UP000777482"/>
    </source>
</evidence>
<dbReference type="PRINTS" id="PR00326">
    <property type="entry name" value="GTP1OBG"/>
</dbReference>
<feature type="domain" description="TGS" evidence="4">
    <location>
        <begin position="550"/>
        <end position="628"/>
    </location>
</feature>
<dbReference type="CDD" id="cd01896">
    <property type="entry name" value="DRG"/>
    <property type="match status" value="1"/>
</dbReference>
<dbReference type="SUPFAM" id="SSF52540">
    <property type="entry name" value="P-loop containing nucleoside triphosphate hydrolases"/>
    <property type="match status" value="1"/>
</dbReference>
<dbReference type="FunFam" id="3.10.20.30:FF:000003">
    <property type="entry name" value="Developmentally-regulated GTP-binding protein 1"/>
    <property type="match status" value="1"/>
</dbReference>
<dbReference type="NCBIfam" id="TIGR00231">
    <property type="entry name" value="small_GTP"/>
    <property type="match status" value="1"/>
</dbReference>
<name>A0A9P6VWK1_RHOMI</name>
<dbReference type="GO" id="GO:0005525">
    <property type="term" value="F:GTP binding"/>
    <property type="evidence" value="ECO:0007669"/>
    <property type="project" value="UniProtKB-KW"/>
</dbReference>
<dbReference type="InterPro" id="IPR045001">
    <property type="entry name" value="DRG"/>
</dbReference>
<dbReference type="InterPro" id="IPR031662">
    <property type="entry name" value="GTP-binding_2"/>
</dbReference>
<dbReference type="Proteomes" id="UP000777482">
    <property type="component" value="Unassembled WGS sequence"/>
</dbReference>
<protein>
    <recommendedName>
        <fullName evidence="7">P-loop containing nucleoside triphosphate hydrolase protein</fullName>
    </recommendedName>
</protein>
<dbReference type="Pfam" id="PF02824">
    <property type="entry name" value="TGS"/>
    <property type="match status" value="1"/>
</dbReference>
<evidence type="ECO:0000259" key="4">
    <source>
        <dbReference type="PROSITE" id="PS51880"/>
    </source>
</evidence>
<dbReference type="FunFam" id="3.40.50.300:FF:001436">
    <property type="entry name" value="Developmentally-regulated GTP-binding protein"/>
    <property type="match status" value="1"/>
</dbReference>
<dbReference type="OrthoDB" id="603at2759"/>
<proteinExistence type="predicted"/>
<dbReference type="InterPro" id="IPR006074">
    <property type="entry name" value="GTP1-OBG_CS"/>
</dbReference>
<gene>
    <name evidence="5" type="ORF">C6P46_006754</name>
</gene>
<evidence type="ECO:0000313" key="5">
    <source>
        <dbReference type="EMBL" id="KAG0657008.1"/>
    </source>
</evidence>
<evidence type="ECO:0000256" key="2">
    <source>
        <dbReference type="ARBA" id="ARBA00023134"/>
    </source>
</evidence>
<evidence type="ECO:0000256" key="1">
    <source>
        <dbReference type="ARBA" id="ARBA00022741"/>
    </source>
</evidence>
<dbReference type="Pfam" id="PF16897">
    <property type="entry name" value="MMR_HSR1_Xtn"/>
    <property type="match status" value="1"/>
</dbReference>
<comment type="caution">
    <text evidence="5">The sequence shown here is derived from an EMBL/GenBank/DDBJ whole genome shotgun (WGS) entry which is preliminary data.</text>
</comment>
<dbReference type="SUPFAM" id="SSF81271">
    <property type="entry name" value="TGS-like"/>
    <property type="match status" value="1"/>
</dbReference>
<evidence type="ECO:0008006" key="7">
    <source>
        <dbReference type="Google" id="ProtNLM"/>
    </source>
</evidence>
<dbReference type="CDD" id="cd17230">
    <property type="entry name" value="TGS_DRG1"/>
    <property type="match status" value="1"/>
</dbReference>
<dbReference type="PROSITE" id="PS51710">
    <property type="entry name" value="G_OBG"/>
    <property type="match status" value="1"/>
</dbReference>
<dbReference type="InterPro" id="IPR027417">
    <property type="entry name" value="P-loop_NTPase"/>
</dbReference>
<dbReference type="AlphaFoldDB" id="A0A9P6VWK1"/>
<dbReference type="EMBL" id="PUHQ01000088">
    <property type="protein sequence ID" value="KAG0657008.1"/>
    <property type="molecule type" value="Genomic_DNA"/>
</dbReference>
<dbReference type="GO" id="GO:1903833">
    <property type="term" value="P:positive regulation of cellular response to amino acid starvation"/>
    <property type="evidence" value="ECO:0007669"/>
    <property type="project" value="UniProtKB-ARBA"/>
</dbReference>
<dbReference type="InterPro" id="IPR004095">
    <property type="entry name" value="TGS"/>
</dbReference>
<dbReference type="InterPro" id="IPR006073">
    <property type="entry name" value="GTP-bd"/>
</dbReference>
<keyword evidence="1" id="KW-0547">Nucleotide-binding</keyword>
<keyword evidence="2" id="KW-0342">GTP-binding</keyword>